<name>A0A0U1NX09_9BACI</name>
<dbReference type="AlphaFoldDB" id="A0A0U1NX09"/>
<sequence>MIECIATDMDGTLLNSLQQISQENKEAILKAQAQGIEVVVATGRSYQEATYVLADAGVKCPIICVNGAEVRTKEGNVLTSNPIDKQLAREAAAKLTEHDVYFEVYTNNGAYTINMDLAVSILVDIIVSANPDVDRDEVAHAAGARLRDGLIQVIEDYEELFADEAQQIYKLLVFSFDPVKLQEAGKFLSEFEELAVSASGHENLEITHKQAQKGVALEAFVKAHGIDLAETMAIGDNFNDISMLQRAGKSVAMGNASDVIKSLCDVVTNTNEENGVAKAIVDVLRKSVRD</sequence>
<organism evidence="1 2">
    <name type="scientific">Neobacillus massiliamazoniensis</name>
    <dbReference type="NCBI Taxonomy" id="1499688"/>
    <lineage>
        <taxon>Bacteria</taxon>
        <taxon>Bacillati</taxon>
        <taxon>Bacillota</taxon>
        <taxon>Bacilli</taxon>
        <taxon>Bacillales</taxon>
        <taxon>Bacillaceae</taxon>
        <taxon>Neobacillus</taxon>
    </lineage>
</organism>
<dbReference type="GO" id="GO:0016791">
    <property type="term" value="F:phosphatase activity"/>
    <property type="evidence" value="ECO:0007669"/>
    <property type="project" value="UniProtKB-ARBA"/>
</dbReference>
<dbReference type="InterPro" id="IPR000150">
    <property type="entry name" value="Cof"/>
</dbReference>
<dbReference type="NCBIfam" id="TIGR00099">
    <property type="entry name" value="Cof-subfamily"/>
    <property type="match status" value="1"/>
</dbReference>
<dbReference type="OrthoDB" id="9806027at2"/>
<dbReference type="EMBL" id="CVRB01000002">
    <property type="protein sequence ID" value="CRK82557.1"/>
    <property type="molecule type" value="Genomic_DNA"/>
</dbReference>
<dbReference type="RefSeq" id="WP_090634671.1">
    <property type="nucleotide sequence ID" value="NZ_CVRB01000002.1"/>
</dbReference>
<proteinExistence type="predicted"/>
<keyword evidence="2" id="KW-1185">Reference proteome</keyword>
<reference evidence="2" key="1">
    <citation type="submission" date="2015-05" db="EMBL/GenBank/DDBJ databases">
        <authorList>
            <person name="Urmite Genomes"/>
        </authorList>
    </citation>
    <scope>NUCLEOTIDE SEQUENCE [LARGE SCALE GENOMIC DNA]</scope>
    <source>
        <strain evidence="2">LF1</strain>
    </source>
</reference>
<dbReference type="Pfam" id="PF08282">
    <property type="entry name" value="Hydrolase_3"/>
    <property type="match status" value="1"/>
</dbReference>
<evidence type="ECO:0000313" key="2">
    <source>
        <dbReference type="Proteomes" id="UP000199087"/>
    </source>
</evidence>
<dbReference type="STRING" id="1499688.BN000_02489"/>
<dbReference type="SFLD" id="SFLDG01144">
    <property type="entry name" value="C2.B.4:_PGP_Like"/>
    <property type="match status" value="1"/>
</dbReference>
<dbReference type="SUPFAM" id="SSF56784">
    <property type="entry name" value="HAD-like"/>
    <property type="match status" value="1"/>
</dbReference>
<dbReference type="SFLD" id="SFLDG01140">
    <property type="entry name" value="C2.B:_Phosphomannomutase_and_P"/>
    <property type="match status" value="1"/>
</dbReference>
<keyword evidence="1" id="KW-0378">Hydrolase</keyword>
<dbReference type="Gene3D" id="3.40.50.1000">
    <property type="entry name" value="HAD superfamily/HAD-like"/>
    <property type="match status" value="1"/>
</dbReference>
<dbReference type="GO" id="GO:0000287">
    <property type="term" value="F:magnesium ion binding"/>
    <property type="evidence" value="ECO:0007669"/>
    <property type="project" value="TreeGrafter"/>
</dbReference>
<dbReference type="InterPro" id="IPR006379">
    <property type="entry name" value="HAD-SF_hydro_IIB"/>
</dbReference>
<evidence type="ECO:0000313" key="1">
    <source>
        <dbReference type="EMBL" id="CRK82557.1"/>
    </source>
</evidence>
<dbReference type="InterPro" id="IPR036412">
    <property type="entry name" value="HAD-like_sf"/>
</dbReference>
<dbReference type="PROSITE" id="PS01229">
    <property type="entry name" value="COF_2"/>
    <property type="match status" value="1"/>
</dbReference>
<gene>
    <name evidence="1" type="ORF">BN000_02489</name>
</gene>
<dbReference type="InterPro" id="IPR023214">
    <property type="entry name" value="HAD_sf"/>
</dbReference>
<dbReference type="PANTHER" id="PTHR10000:SF55">
    <property type="entry name" value="5-AMINO-6-(5-PHOSPHO-D-RIBITYLAMINO)URACIL PHOSPHATASE YCSE"/>
    <property type="match status" value="1"/>
</dbReference>
<dbReference type="Proteomes" id="UP000199087">
    <property type="component" value="Unassembled WGS sequence"/>
</dbReference>
<dbReference type="GO" id="GO:0005829">
    <property type="term" value="C:cytosol"/>
    <property type="evidence" value="ECO:0007669"/>
    <property type="project" value="TreeGrafter"/>
</dbReference>
<protein>
    <submittedName>
        <fullName evidence="1">Cof-like hydrolase</fullName>
    </submittedName>
</protein>
<dbReference type="SFLD" id="SFLDS00003">
    <property type="entry name" value="Haloacid_Dehalogenase"/>
    <property type="match status" value="1"/>
</dbReference>
<accession>A0A0U1NX09</accession>
<dbReference type="CDD" id="cd07516">
    <property type="entry name" value="HAD_Pase"/>
    <property type="match status" value="1"/>
</dbReference>
<dbReference type="PANTHER" id="PTHR10000">
    <property type="entry name" value="PHOSPHOSERINE PHOSPHATASE"/>
    <property type="match status" value="1"/>
</dbReference>
<dbReference type="Gene3D" id="3.30.1240.10">
    <property type="match status" value="1"/>
</dbReference>
<dbReference type="NCBIfam" id="TIGR01484">
    <property type="entry name" value="HAD-SF-IIB"/>
    <property type="match status" value="1"/>
</dbReference>